<dbReference type="InterPro" id="IPR029026">
    <property type="entry name" value="tRNA_m1G_MTases_N"/>
</dbReference>
<evidence type="ECO:0000313" key="4">
    <source>
        <dbReference type="EMBL" id="CDP33304.1"/>
    </source>
</evidence>
<dbReference type="InterPro" id="IPR045330">
    <property type="entry name" value="TRM3/TARBP1"/>
</dbReference>
<dbReference type="FunFam" id="3.40.1280.10:FF:000022">
    <property type="entry name" value="Trm3p"/>
    <property type="match status" value="1"/>
</dbReference>
<dbReference type="GO" id="GO:0030488">
    <property type="term" value="P:tRNA methylation"/>
    <property type="evidence" value="ECO:0007669"/>
    <property type="project" value="InterPro"/>
</dbReference>
<name>A0A060SXQ6_BLAAD</name>
<dbReference type="InterPro" id="IPR044748">
    <property type="entry name" value="Trm3/TARBP1_C"/>
</dbReference>
<feature type="domain" description="tRNA/rRNA methyltransferase SpoU type" evidence="3">
    <location>
        <begin position="1149"/>
        <end position="1291"/>
    </location>
</feature>
<dbReference type="PhylomeDB" id="A0A060SXQ6"/>
<dbReference type="SUPFAM" id="SSF75217">
    <property type="entry name" value="alpha/beta knot"/>
    <property type="match status" value="1"/>
</dbReference>
<dbReference type="GO" id="GO:0016423">
    <property type="term" value="F:tRNA (guanine) methyltransferase activity"/>
    <property type="evidence" value="ECO:0007669"/>
    <property type="project" value="InterPro"/>
</dbReference>
<proteinExistence type="predicted"/>
<dbReference type="SUPFAM" id="SSF48371">
    <property type="entry name" value="ARM repeat"/>
    <property type="match status" value="1"/>
</dbReference>
<organism evidence="4">
    <name type="scientific">Blastobotrys adeninivorans</name>
    <name type="common">Yeast</name>
    <name type="synonym">Arxula adeninivorans</name>
    <dbReference type="NCBI Taxonomy" id="409370"/>
    <lineage>
        <taxon>Eukaryota</taxon>
        <taxon>Fungi</taxon>
        <taxon>Dikarya</taxon>
        <taxon>Ascomycota</taxon>
        <taxon>Saccharomycotina</taxon>
        <taxon>Dipodascomycetes</taxon>
        <taxon>Dipodascales</taxon>
        <taxon>Trichomonascaceae</taxon>
        <taxon>Blastobotrys</taxon>
    </lineage>
</organism>
<dbReference type="Pfam" id="PF00588">
    <property type="entry name" value="SpoU_methylase"/>
    <property type="match status" value="1"/>
</dbReference>
<reference evidence="4" key="1">
    <citation type="submission" date="2014-02" db="EMBL/GenBank/DDBJ databases">
        <authorList>
            <person name="Genoscope - CEA"/>
        </authorList>
    </citation>
    <scope>NUCLEOTIDE SEQUENCE</scope>
    <source>
        <strain evidence="4">LS3</strain>
    </source>
</reference>
<reference evidence="4" key="2">
    <citation type="submission" date="2014-06" db="EMBL/GenBank/DDBJ databases">
        <title>The complete genome of Blastobotrys (Arxula) adeninivorans LS3 - a yeast of biotechnological interest.</title>
        <authorList>
            <person name="Kunze G."/>
            <person name="Gaillardin C."/>
            <person name="Czernicka M."/>
            <person name="Durrens P."/>
            <person name="Martin T."/>
            <person name="Boer E."/>
            <person name="Gabaldon T."/>
            <person name="Cruz J."/>
            <person name="Talla E."/>
            <person name="Marck C."/>
            <person name="Goffeau A."/>
            <person name="Barbe V."/>
            <person name="Baret P."/>
            <person name="Baronian K."/>
            <person name="Beier S."/>
            <person name="Bleykasten C."/>
            <person name="Bode R."/>
            <person name="Casaregola S."/>
            <person name="Despons L."/>
            <person name="Fairhead C."/>
            <person name="Giersberg M."/>
            <person name="Gierski P."/>
            <person name="Hahnel U."/>
            <person name="Hartmann A."/>
            <person name="Jankowska D."/>
            <person name="Jubin C."/>
            <person name="Jung P."/>
            <person name="Lafontaine I."/>
            <person name="Leh-Louis V."/>
            <person name="Lemaire M."/>
            <person name="Marcet-Houben M."/>
            <person name="Mascher M."/>
            <person name="Morel G."/>
            <person name="Richard G.-F."/>
            <person name="Riechen J."/>
            <person name="Sacerdot C."/>
            <person name="Sarkar A."/>
            <person name="Savel G."/>
            <person name="Schacherer J."/>
            <person name="Sherman D."/>
            <person name="Straub M.-L."/>
            <person name="Stein N."/>
            <person name="Thierry A."/>
            <person name="Trautwein-Schult A."/>
            <person name="Westhof E."/>
            <person name="Worch S."/>
            <person name="Dujon B."/>
            <person name="Souciet J.-L."/>
            <person name="Wincker P."/>
            <person name="Scholz U."/>
            <person name="Neuveglise N."/>
        </authorList>
    </citation>
    <scope>NUCLEOTIDE SEQUENCE</scope>
    <source>
        <strain evidence="4">LS3</strain>
    </source>
</reference>
<dbReference type="PANTHER" id="PTHR12029:SF11">
    <property type="entry name" value="METHYLTRANSFERASE TARBP1-RELATED"/>
    <property type="match status" value="1"/>
</dbReference>
<evidence type="ECO:0000256" key="1">
    <source>
        <dbReference type="ARBA" id="ARBA00022603"/>
    </source>
</evidence>
<keyword evidence="1" id="KW-0489">Methyltransferase</keyword>
<dbReference type="PANTHER" id="PTHR12029">
    <property type="entry name" value="RNA METHYLTRANSFERASE"/>
    <property type="match status" value="1"/>
</dbReference>
<dbReference type="InterPro" id="IPR001537">
    <property type="entry name" value="SpoU_MeTrfase"/>
</dbReference>
<sequence length="1299" mass="145990">MILIKDIIDLLRPLLESPIDNSHVLASLLRLDPLRAEFLAQLKRDTTQFRNWELNLIPQFSSFTAGGTEDYVSPAKLTSLLTIVKDMIRVTRLTDLPDHLQQDLLVIQGSKVEELAVAASDVVGQVIGRNDFAVKNEEFIWQVIHGLLDADAEYCWSIAYKLWLRWINRTDIKSDSVFVKLFNTDDYWRLIQLGILSPSYERKKFALYILSRSIQAISSDISTKFMQWNLSQQKLYSDSWQRYITLIELVSIDTSLNQTTDSLGDILNIASSSSVIPHTWGIALLTAGLNSTMDSIRQLMATTVLTFTTDQMKLFNEDVDFVPKVLLPYTMSAPFFYVTENMKCPHGQKLADFVANLMTVADDANIPLQGILDMLYGMRFSYDPARIQVTRGLSYGLKGKQVLNSGNVEILHKLASAKAETRLRQRALFIYSVCVLLSAQVENESQAAGLYNALSQYLESYPEFYKDVISQVASAVCGNKVLRDNLKLLSGAFKVEVAANLGDHSENMCRQLSVNEKAWAVCNGLESTSEYLLGAQRQEFVSELKSAIAKGQPEVTLLDAMHRMGETVPLGDSVINSLTAMNADQLEQGIRLAQVSSEIRQSSVIELYNFLVTRLGGQVPVSERRGREAIVTVMYRILRERVDNFGFDLDLGSVLQTAVEHFSSNSAECRLAVCEFLNSVAPHLTAEQVVQYEDIGDSLSSLWDDLEAERLVLAQREVHLSFMDFAFNPAFLEATRNAGEDGGDENLVMVLEDIGHRIIEQSYARRSLMPRLAILLSKSTGQEWIARVMSSLYVFQQMDNNLFRMELVIAKTLDSEYAMNSYQDAYGYPELSAKAIAIGYLSRADFDAQNLFDNLQRNYRIFAPAKRNDAVEEAVRVNVMQIVLLLERQLDLGVKEPEVIDKFMAMIDTEPSPSVRTYVEWVICKVLIRSGQKGTDAVLHKLERSEDQPRVLASFQRMGFIIASYMKDRQFFQQYLRRIIALSTSNRATVRHGAVSMVYACAKHATEYLDGVQDQELIETVQNIATNAEAAESFKHFRSGDRLTWGLESDLTLVGVCGGVLRRIADRPVMVISKREFVIYLQHAKIDTSVPIGQDDNGAVKDDREYDDGSNLTKSQVQASFQLQTKSGAWQGGGDGEQDERVQVQRGEMIVVASLVDKAPNLGGICRLCDVLGAEQMCVNDIAVTQHPEFKNVAVTADRWMPMAEVKIDDMTDYFNQKKHEGYKIIGLEQTDKSVELTRDLEFPRKCVLVLGKEREGIPGHILTEVDYCVEIKQVGVIRSMNIQTATAVVVHAYSLQHC</sequence>
<accession>A0A060SXQ6</accession>
<protein>
    <submittedName>
        <fullName evidence="4">ARAD1A06446p</fullName>
    </submittedName>
</protein>
<dbReference type="InterPro" id="IPR016024">
    <property type="entry name" value="ARM-type_fold"/>
</dbReference>
<gene>
    <name evidence="4" type="ORF">GNLVRS02_ARAD1A06446g</name>
</gene>
<dbReference type="EMBL" id="HG937691">
    <property type="protein sequence ID" value="CDP33304.1"/>
    <property type="molecule type" value="Genomic_DNA"/>
</dbReference>
<dbReference type="Gene3D" id="3.40.1280.10">
    <property type="match status" value="1"/>
</dbReference>
<dbReference type="CDD" id="cd18091">
    <property type="entry name" value="SpoU-like_TRM3-like"/>
    <property type="match status" value="1"/>
</dbReference>
<keyword evidence="2" id="KW-0808">Transferase</keyword>
<evidence type="ECO:0000259" key="3">
    <source>
        <dbReference type="Pfam" id="PF00588"/>
    </source>
</evidence>
<dbReference type="GO" id="GO:0003723">
    <property type="term" value="F:RNA binding"/>
    <property type="evidence" value="ECO:0007669"/>
    <property type="project" value="InterPro"/>
</dbReference>
<evidence type="ECO:0000256" key="2">
    <source>
        <dbReference type="ARBA" id="ARBA00022679"/>
    </source>
</evidence>
<dbReference type="InterPro" id="IPR029028">
    <property type="entry name" value="Alpha/beta_knot_MTases"/>
</dbReference>